<comment type="caution">
    <text evidence="1">The sequence shown here is derived from an EMBL/GenBank/DDBJ whole genome shotgun (WGS) entry which is preliminary data.</text>
</comment>
<evidence type="ECO:0000313" key="2">
    <source>
        <dbReference type="Proteomes" id="UP001500518"/>
    </source>
</evidence>
<evidence type="ECO:0000313" key="1">
    <source>
        <dbReference type="EMBL" id="GAA5047239.1"/>
    </source>
</evidence>
<keyword evidence="2" id="KW-1185">Reference proteome</keyword>
<name>A0ABP9JY00_9SPHN</name>
<gene>
    <name evidence="1" type="ORF">GCM10023208_03400</name>
</gene>
<dbReference type="Proteomes" id="UP001500518">
    <property type="component" value="Unassembled WGS sequence"/>
</dbReference>
<sequence length="156" mass="16760">MSRSNAPIAAALLPKTSRAMLVDALQRPVVASQFPAHAVTLVLSVRLLAGSIAAKRDPLVDLSQRLNSFTAARAVLDFSQACSRAWPENAMVSRPCCHALTPDETVFAQMAEAARGGDRQAFAAVLDGLVRRERHERLYEITSHAVAELSAADPTI</sequence>
<dbReference type="RefSeq" id="WP_346031404.1">
    <property type="nucleotide sequence ID" value="NZ_BAABHV010000001.1"/>
</dbReference>
<reference evidence="2" key="1">
    <citation type="journal article" date="2019" name="Int. J. Syst. Evol. Microbiol.">
        <title>The Global Catalogue of Microorganisms (GCM) 10K type strain sequencing project: providing services to taxonomists for standard genome sequencing and annotation.</title>
        <authorList>
            <consortium name="The Broad Institute Genomics Platform"/>
            <consortium name="The Broad Institute Genome Sequencing Center for Infectious Disease"/>
            <person name="Wu L."/>
            <person name="Ma J."/>
        </authorList>
    </citation>
    <scope>NUCLEOTIDE SEQUENCE [LARGE SCALE GENOMIC DNA]</scope>
    <source>
        <strain evidence="2">JCM 18014</strain>
    </source>
</reference>
<dbReference type="EMBL" id="BAABHV010000001">
    <property type="protein sequence ID" value="GAA5047239.1"/>
    <property type="molecule type" value="Genomic_DNA"/>
</dbReference>
<protein>
    <submittedName>
        <fullName evidence="1">Uncharacterized protein</fullName>
    </submittedName>
</protein>
<organism evidence="1 2">
    <name type="scientific">Erythrobacter westpacificensis</name>
    <dbReference type="NCBI Taxonomy" id="1055231"/>
    <lineage>
        <taxon>Bacteria</taxon>
        <taxon>Pseudomonadati</taxon>
        <taxon>Pseudomonadota</taxon>
        <taxon>Alphaproteobacteria</taxon>
        <taxon>Sphingomonadales</taxon>
        <taxon>Erythrobacteraceae</taxon>
        <taxon>Erythrobacter/Porphyrobacter group</taxon>
        <taxon>Erythrobacter</taxon>
    </lineage>
</organism>
<proteinExistence type="predicted"/>
<accession>A0ABP9JY00</accession>